<gene>
    <name evidence="2" type="ordered locus">Cphamn1_0928</name>
</gene>
<name>B3EPJ5_CHLPB</name>
<dbReference type="AlphaFoldDB" id="B3EPJ5"/>
<evidence type="ECO:0000313" key="2">
    <source>
        <dbReference type="EMBL" id="ACE03873.1"/>
    </source>
</evidence>
<protein>
    <submittedName>
        <fullName evidence="2">Uncharacterized protein</fullName>
    </submittedName>
</protein>
<dbReference type="EMBL" id="CP001101">
    <property type="protein sequence ID" value="ACE03873.1"/>
    <property type="molecule type" value="Genomic_DNA"/>
</dbReference>
<dbReference type="OrthoDB" id="597572at2"/>
<dbReference type="STRING" id="331678.Cphamn1_0928"/>
<dbReference type="KEGG" id="cpb:Cphamn1_0928"/>
<sequence length="63" mass="7204">MLSNFYYILRYAEFSSITDNARNDVYRCISGIVSRIEGIPPSDRDMSSAVRDCERKHPLGEGM</sequence>
<evidence type="ECO:0000256" key="1">
    <source>
        <dbReference type="SAM" id="MobiDB-lite"/>
    </source>
</evidence>
<dbReference type="HOGENOM" id="CLU_2877612_0_0_10"/>
<accession>B3EPJ5</accession>
<feature type="compositionally biased region" description="Basic and acidic residues" evidence="1">
    <location>
        <begin position="42"/>
        <end position="63"/>
    </location>
</feature>
<feature type="region of interest" description="Disordered" evidence="1">
    <location>
        <begin position="40"/>
        <end position="63"/>
    </location>
</feature>
<organism evidence="2">
    <name type="scientific">Chlorobium phaeobacteroides (strain BS1)</name>
    <dbReference type="NCBI Taxonomy" id="331678"/>
    <lineage>
        <taxon>Bacteria</taxon>
        <taxon>Pseudomonadati</taxon>
        <taxon>Chlorobiota</taxon>
        <taxon>Chlorobiia</taxon>
        <taxon>Chlorobiales</taxon>
        <taxon>Chlorobiaceae</taxon>
        <taxon>Chlorobium/Pelodictyon group</taxon>
        <taxon>Chlorobium</taxon>
    </lineage>
</organism>
<proteinExistence type="predicted"/>
<reference evidence="2" key="1">
    <citation type="submission" date="2008-06" db="EMBL/GenBank/DDBJ databases">
        <title>Complete sequence of Chlorobium phaeobacteroides BS1.</title>
        <authorList>
            <consortium name="US DOE Joint Genome Institute"/>
            <person name="Lucas S."/>
            <person name="Copeland A."/>
            <person name="Lapidus A."/>
            <person name="Glavina del Rio T."/>
            <person name="Dalin E."/>
            <person name="Tice H."/>
            <person name="Bruce D."/>
            <person name="Goodwin L."/>
            <person name="Pitluck S."/>
            <person name="Schmutz J."/>
            <person name="Larimer F."/>
            <person name="Land M."/>
            <person name="Hauser L."/>
            <person name="Kyrpides N."/>
            <person name="Ovchinnikova G."/>
            <person name="Li T."/>
            <person name="Liu Z."/>
            <person name="Zhao F."/>
            <person name="Overmann J."/>
            <person name="Bryant D.A."/>
            <person name="Richardson P."/>
        </authorList>
    </citation>
    <scope>NUCLEOTIDE SEQUENCE [LARGE SCALE GENOMIC DNA]</scope>
    <source>
        <strain evidence="2">BS1</strain>
    </source>
</reference>